<dbReference type="EC" id="1.2.7.4" evidence="8"/>
<dbReference type="InterPro" id="IPR017896">
    <property type="entry name" value="4Fe4S_Fe-S-bd"/>
</dbReference>
<feature type="binding site" evidence="8">
    <location>
        <position position="452"/>
    </location>
    <ligand>
        <name>[4Fe-4S] cluster</name>
        <dbReference type="ChEBI" id="CHEBI:49883"/>
        <label>4</label>
    </ligand>
</feature>
<evidence type="ECO:0000256" key="6">
    <source>
        <dbReference type="ARBA" id="ARBA00023004"/>
    </source>
</evidence>
<feature type="binding site" evidence="8">
    <location>
        <position position="114"/>
    </location>
    <ligand>
        <name>CO</name>
        <dbReference type="ChEBI" id="CHEBI:17245"/>
    </ligand>
</feature>
<dbReference type="InterPro" id="IPR017900">
    <property type="entry name" value="4Fe4S_Fe_S_CS"/>
</dbReference>
<dbReference type="GO" id="GO:0005506">
    <property type="term" value="F:iron ion binding"/>
    <property type="evidence" value="ECO:0007669"/>
    <property type="project" value="UniProtKB-UniRule"/>
</dbReference>
<dbReference type="GO" id="GO:0004601">
    <property type="term" value="F:peroxidase activity"/>
    <property type="evidence" value="ECO:0007669"/>
    <property type="project" value="TreeGrafter"/>
</dbReference>
<feature type="binding site" evidence="8">
    <location>
        <position position="455"/>
    </location>
    <ligand>
        <name>[4Fe-4S] cluster</name>
        <dbReference type="ChEBI" id="CHEBI:49883"/>
        <label>4</label>
    </ligand>
</feature>
<comment type="similarity">
    <text evidence="8">Belongs to the Ni-containing carbon monoxide dehydrogenase family.</text>
</comment>
<dbReference type="NCBIfam" id="TIGR00314">
    <property type="entry name" value="cdhA"/>
    <property type="match status" value="1"/>
</dbReference>
<keyword evidence="1 8" id="KW-0004">4Fe-4S</keyword>
<dbReference type="SUPFAM" id="SSF46548">
    <property type="entry name" value="alpha-helical ferredoxin"/>
    <property type="match status" value="1"/>
</dbReference>
<keyword evidence="4" id="KW-0677">Repeat</keyword>
<comment type="cofactor">
    <cofactor evidence="8">
        <name>[Ni-4Fe-4S] cluster</name>
        <dbReference type="ChEBI" id="CHEBI:47739"/>
    </cofactor>
    <text evidence="8">Binds 2 [Ni-4Fe-4S] clusters per heterotetramer.</text>
</comment>
<feature type="binding site" evidence="8">
    <location>
        <position position="411"/>
    </location>
    <ligand>
        <name>[4Fe-4S] cluster</name>
        <dbReference type="ChEBI" id="CHEBI:49883"/>
        <label>3</label>
    </ligand>
</feature>
<evidence type="ECO:0000256" key="4">
    <source>
        <dbReference type="ARBA" id="ARBA00022737"/>
    </source>
</evidence>
<dbReference type="InterPro" id="IPR004460">
    <property type="entry name" value="CdhA"/>
</dbReference>
<organism evidence="10">
    <name type="scientific">Candidatus Methanophaga sp. ANME-1 ERB7</name>
    <dbReference type="NCBI Taxonomy" id="2759913"/>
    <lineage>
        <taxon>Archaea</taxon>
        <taxon>Methanobacteriati</taxon>
        <taxon>Methanobacteriota</taxon>
        <taxon>Stenosarchaea group</taxon>
        <taxon>Methanomicrobia</taxon>
        <taxon>Candidatus Methanophagales</taxon>
        <taxon>Candidatus Methanophagaceae</taxon>
        <taxon>Candidatus Methanophaga</taxon>
    </lineage>
</organism>
<evidence type="ECO:0000256" key="3">
    <source>
        <dbReference type="ARBA" id="ARBA00022723"/>
    </source>
</evidence>
<dbReference type="EMBL" id="MT631701">
    <property type="protein sequence ID" value="QNO57771.1"/>
    <property type="molecule type" value="Genomic_DNA"/>
</dbReference>
<accession>A0A7G9ZBY7</accession>
<dbReference type="GO" id="GO:0006084">
    <property type="term" value="P:acetyl-CoA metabolic process"/>
    <property type="evidence" value="ECO:0007669"/>
    <property type="project" value="InterPro"/>
</dbReference>
<feature type="binding site" evidence="8">
    <location>
        <position position="319"/>
    </location>
    <ligand>
        <name>[Ni-4Fe-4S] cluster</name>
        <dbReference type="ChEBI" id="CHEBI:47739"/>
    </ligand>
</feature>
<dbReference type="HAMAP" id="MF_01137">
    <property type="entry name" value="CdhA"/>
    <property type="match status" value="1"/>
</dbReference>
<comment type="domain">
    <text evidence="8">Cluster B is an all-cysteinyl-liganded 4Fe-4S cluster; cluster C is a mixed Ni-Fe-S cluster which is the active site of CO oxidation. Cluster D is also an all-cysteinyl-liganded 4Fe-4S cluster that bridges the two subunits of the CODH dimer. Contains two additional 4Fe-4S clusters, dubbed E and F, that probably transport electrons from ferredoxin to the B cluster.</text>
</comment>
<feature type="binding site" evidence="8">
    <location>
        <position position="70"/>
    </location>
    <ligand>
        <name>[4Fe-4S] cluster</name>
        <dbReference type="ChEBI" id="CHEBI:49883"/>
        <label>1</label>
        <note>ligand shared between dimeric partners</note>
    </ligand>
</feature>
<feature type="binding site" evidence="8">
    <location>
        <position position="280"/>
    </location>
    <ligand>
        <name>[Ni-4Fe-4S] cluster</name>
        <dbReference type="ChEBI" id="CHEBI:47739"/>
    </ligand>
</feature>
<dbReference type="PANTHER" id="PTHR30109">
    <property type="entry name" value="HYDROXYLAMINE REDUCTASE"/>
    <property type="match status" value="1"/>
</dbReference>
<feature type="binding site" evidence="8">
    <location>
        <position position="517"/>
    </location>
    <ligand>
        <name>[Ni-4Fe-4S] cluster</name>
        <dbReference type="ChEBI" id="CHEBI:47739"/>
    </ligand>
</feature>
<dbReference type="Gene3D" id="1.10.8.190">
    <property type="entry name" value="Carbon monoxide dehydrogenase alpha subunit. Chain M, domain 1"/>
    <property type="match status" value="1"/>
</dbReference>
<dbReference type="InterPro" id="IPR011254">
    <property type="entry name" value="Prismane-like_sf"/>
</dbReference>
<dbReference type="GO" id="GO:0042542">
    <property type="term" value="P:response to hydrogen peroxide"/>
    <property type="evidence" value="ECO:0007669"/>
    <property type="project" value="TreeGrafter"/>
</dbReference>
<evidence type="ECO:0000256" key="8">
    <source>
        <dbReference type="HAMAP-Rule" id="MF_01137"/>
    </source>
</evidence>
<keyword evidence="5 8" id="KW-0560">Oxidoreductase</keyword>
<feature type="binding site" evidence="8">
    <location>
        <position position="76"/>
    </location>
    <ligand>
        <name>[4Fe-4S] cluster</name>
        <dbReference type="ChEBI" id="CHEBI:49883"/>
        <label>2</label>
    </ligand>
</feature>
<keyword evidence="6 8" id="KW-0408">Iron</keyword>
<feature type="binding site" evidence="8">
    <location>
        <position position="414"/>
    </location>
    <ligand>
        <name>[4Fe-4S] cluster</name>
        <dbReference type="ChEBI" id="CHEBI:49883"/>
        <label>3</label>
    </ligand>
</feature>
<dbReference type="GO" id="GO:0051539">
    <property type="term" value="F:4 iron, 4 sulfur cluster binding"/>
    <property type="evidence" value="ECO:0007669"/>
    <property type="project" value="UniProtKB-KW"/>
</dbReference>
<dbReference type="InterPro" id="IPR016099">
    <property type="entry name" value="Prismane-like_a/b-sand"/>
</dbReference>
<evidence type="ECO:0000313" key="10">
    <source>
        <dbReference type="EMBL" id="QNO57771.1"/>
    </source>
</evidence>
<comment type="catalytic activity">
    <reaction evidence="8">
        <text>CO + 2 oxidized [2Fe-2S]-[ferredoxin] + H2O = 2 reduced [2Fe-2S]-[ferredoxin] + CO2 + 2 H(+)</text>
        <dbReference type="Rhea" id="RHEA:21040"/>
        <dbReference type="Rhea" id="RHEA-COMP:10000"/>
        <dbReference type="Rhea" id="RHEA-COMP:10001"/>
        <dbReference type="ChEBI" id="CHEBI:15377"/>
        <dbReference type="ChEBI" id="CHEBI:15378"/>
        <dbReference type="ChEBI" id="CHEBI:16526"/>
        <dbReference type="ChEBI" id="CHEBI:17245"/>
        <dbReference type="ChEBI" id="CHEBI:33737"/>
        <dbReference type="ChEBI" id="CHEBI:33738"/>
        <dbReference type="EC" id="1.2.7.4"/>
    </reaction>
</comment>
<comment type="function">
    <text evidence="8">Part of the ACDS complex that catalyzes the reversible cleavage of acetyl-CoA, allowing autotrophic growth from CO(2). The alpha-epsilon subcomponent functions as a carbon monoxide dehydrogenase.</text>
</comment>
<dbReference type="InterPro" id="IPR004137">
    <property type="entry name" value="HCP/CODH"/>
</dbReference>
<feature type="binding site" evidence="8">
    <location>
        <position position="73"/>
    </location>
    <ligand>
        <name>[4Fe-4S] cluster</name>
        <dbReference type="ChEBI" id="CHEBI:49883"/>
        <label>2</label>
    </ligand>
</feature>
<feature type="binding site" evidence="8">
    <location>
        <position position="74"/>
    </location>
    <ligand>
        <name>[4Fe-4S] cluster</name>
        <dbReference type="ChEBI" id="CHEBI:49883"/>
        <label>1</label>
        <note>ligand shared between dimeric partners</note>
    </ligand>
</feature>
<dbReference type="AlphaFoldDB" id="A0A7G9ZBY7"/>
<dbReference type="GO" id="GO:0043885">
    <property type="term" value="F:anaerobic carbon-monoxide dehydrogenase activity"/>
    <property type="evidence" value="ECO:0007669"/>
    <property type="project" value="UniProtKB-UniRule"/>
</dbReference>
<dbReference type="Pfam" id="PF03063">
    <property type="entry name" value="Prismane"/>
    <property type="match status" value="2"/>
</dbReference>
<feature type="binding site" evidence="8">
    <location>
        <position position="81"/>
    </location>
    <ligand>
        <name>[4Fe-4S] cluster</name>
        <dbReference type="ChEBI" id="CHEBI:49883"/>
        <label>2</label>
    </ligand>
</feature>
<evidence type="ECO:0000256" key="1">
    <source>
        <dbReference type="ARBA" id="ARBA00022485"/>
    </source>
</evidence>
<feature type="binding site" evidence="8">
    <location>
        <position position="91"/>
    </location>
    <ligand>
        <name>[4Fe-4S] cluster</name>
        <dbReference type="ChEBI" id="CHEBI:49883"/>
        <label>2</label>
    </ligand>
</feature>
<feature type="binding site" evidence="8">
    <location>
        <position position="417"/>
    </location>
    <ligand>
        <name>[4Fe-4S] cluster</name>
        <dbReference type="ChEBI" id="CHEBI:49883"/>
        <label>3</label>
    </ligand>
</feature>
<feature type="domain" description="4Fe-4S ferredoxin-type" evidence="9">
    <location>
        <begin position="402"/>
        <end position="431"/>
    </location>
</feature>
<dbReference type="GO" id="GO:0016151">
    <property type="term" value="F:nickel cation binding"/>
    <property type="evidence" value="ECO:0007669"/>
    <property type="project" value="UniProtKB-UniRule"/>
</dbReference>
<keyword evidence="3 8" id="KW-0479">Metal-binding</keyword>
<dbReference type="SUPFAM" id="SSF56821">
    <property type="entry name" value="Prismane protein-like"/>
    <property type="match status" value="1"/>
</dbReference>
<feature type="binding site" evidence="8">
    <location>
        <position position="459"/>
    </location>
    <ligand>
        <name>[4Fe-4S] cluster</name>
        <dbReference type="ChEBI" id="CHEBI:49883"/>
        <label>3</label>
    </ligand>
</feature>
<keyword evidence="2 8" id="KW-0533">Nickel</keyword>
<keyword evidence="7 8" id="KW-0411">Iron-sulfur</keyword>
<feature type="binding site" evidence="8">
    <location>
        <position position="252"/>
    </location>
    <ligand>
        <name>[Ni-4Fe-4S] cluster</name>
        <dbReference type="ChEBI" id="CHEBI:47739"/>
    </ligand>
</feature>
<comment type="subunit">
    <text evidence="8">Heterotetramer of two alpha and two epsilon subunits. The ACDS complex is made up of alpha, epsilon, beta, gamma and delta subunits with a probable stoichiometry of (alpha(2)epsilon(2))(4)-beta(8)-(gamma(1)delta(1))(8).</text>
</comment>
<evidence type="ECO:0000259" key="9">
    <source>
        <dbReference type="PROSITE" id="PS51379"/>
    </source>
</evidence>
<name>A0A7G9ZBY7_9EURY</name>
<reference evidence="10" key="1">
    <citation type="submission" date="2020-06" db="EMBL/GenBank/DDBJ databases">
        <title>Unique genomic features of the anaerobic methanotrophic archaea.</title>
        <authorList>
            <person name="Chadwick G.L."/>
            <person name="Skennerton C.T."/>
            <person name="Laso-Perez R."/>
            <person name="Leu A.O."/>
            <person name="Speth D.R."/>
            <person name="Yu H."/>
            <person name="Morgan-Lang C."/>
            <person name="Hatzenpichler R."/>
            <person name="Goudeau D."/>
            <person name="Malmstrom R."/>
            <person name="Brazelton W.J."/>
            <person name="Woyke T."/>
            <person name="Hallam S.J."/>
            <person name="Tyson G.W."/>
            <person name="Wegener G."/>
            <person name="Boetius A."/>
            <person name="Orphan V."/>
        </authorList>
    </citation>
    <scope>NUCLEOTIDE SEQUENCE</scope>
</reference>
<dbReference type="Gene3D" id="3.30.70.20">
    <property type="match status" value="1"/>
</dbReference>
<evidence type="ECO:0000256" key="7">
    <source>
        <dbReference type="ARBA" id="ARBA00023014"/>
    </source>
</evidence>
<dbReference type="PANTHER" id="PTHR30109:SF6">
    <property type="entry name" value="ACETYL-COA DECARBONYLASE_SYNTHASE COMPLEX SUBUNIT ALPHA"/>
    <property type="match status" value="1"/>
</dbReference>
<feature type="binding site" evidence="8">
    <location>
        <position position="421"/>
    </location>
    <ligand>
        <name>[4Fe-4S] cluster</name>
        <dbReference type="ChEBI" id="CHEBI:49883"/>
        <label>4</label>
    </ligand>
</feature>
<feature type="binding site" evidence="8">
    <location>
        <position position="449"/>
    </location>
    <ligand>
        <name>[4Fe-4S] cluster</name>
        <dbReference type="ChEBI" id="CHEBI:49883"/>
        <label>4</label>
    </ligand>
</feature>
<evidence type="ECO:0000256" key="5">
    <source>
        <dbReference type="ARBA" id="ARBA00023002"/>
    </source>
</evidence>
<sequence>MEEIKKGGLVDVFDLKNVDIHIGEIVDEGEGEGEEEWEPMGPHPMPRIATLRDWDFKLLNRYKPFYAPICDMCCLCTYGKCDLTGNKKGACGIRMDAQQGRIVLLACLVGCSAHCGHGRHLLHDMIKKFGPDVPIDFGPEVDIEAPLTRLVCGIKPKTIGDYDEVFSYIEEQIVQLADALHTGQEGSYMDFESKALHMGMLDSLNKEAADIIQIACYGMPTSLPGGGPDVPLVDVGIGTIDTNKPVIIVIGHNVPPAADIGVYLTENDLEDKVELGGICCTSIDTTRVYTKAKIVSALGRQLRVLRAGIADVVVTDEQCIRADVLELCQRVQSPMIATNDKAMHGLVDRTDDNPDKIVDDLVSGRVPGVIILEPDQVGEVAVRTALQMDKKRRSLKFILSDDEFKYYVNDCILCGSCTLACPNGLYIGEANKSAAAGNIKPLADLFDICVGCGRCEQVCKKHIPIVDVMTKAAYPQLKEEKGRMRIGRGPIWDSEIREVGAPLVLGTIPGIIAPIGCGNYPNGTKDAWLIVKEFAERNYIVTLTGCMAIDCALWKDEEGKTIYEAHHGRFDAGGVLNIGSCVSNAHIHDAAIKVASIFAGRPLRGNYEEIADYILSRVGACGVAWGAMSQKAASIATGFNRLGVPAVVGPHGAKYRRAFMSRPDIKEDWKLIDATDGSEVYVEPGPQDLLVACETVEEALPMMAKLCFRPSDTDRGRSIKLTHYIDLNQKYLSTYPPDWHLFVRGASDLPVATRNELLKKLEDEQSWKIDWKKKKIVEGPIRGYNPSFNPTNLERLIRGKK</sequence>
<feature type="domain" description="4Fe-4S ferredoxin-type" evidence="9">
    <location>
        <begin position="439"/>
        <end position="469"/>
    </location>
</feature>
<dbReference type="GO" id="GO:0050418">
    <property type="term" value="F:hydroxylamine reductase activity"/>
    <property type="evidence" value="ECO:0007669"/>
    <property type="project" value="TreeGrafter"/>
</dbReference>
<evidence type="ECO:0000256" key="2">
    <source>
        <dbReference type="ARBA" id="ARBA00022596"/>
    </source>
</evidence>
<dbReference type="CDD" id="cd01916">
    <property type="entry name" value="ACS_1"/>
    <property type="match status" value="1"/>
</dbReference>
<proteinExistence type="inferred from homology"/>
<comment type="cofactor">
    <cofactor evidence="8">
        <name>[4Fe-4S] cluster</name>
        <dbReference type="ChEBI" id="CHEBI:49883"/>
    </cofactor>
    <text evidence="8">Binds 7 [4Fe-4S] clusters per heterotetramer.</text>
</comment>
<dbReference type="PROSITE" id="PS00198">
    <property type="entry name" value="4FE4S_FER_1"/>
    <property type="match status" value="1"/>
</dbReference>
<protein>
    <recommendedName>
        <fullName evidence="8">Acetyl-CoA decarbonylase/synthase complex subunit alpha</fullName>
        <shortName evidence="8">ACDS complex subunit alpha</shortName>
        <ecNumber evidence="8">1.2.7.4</ecNumber>
    </recommendedName>
    <alternativeName>
        <fullName evidence="8">ACDS complex carbon monoxide dehydrogenase subunit alpha</fullName>
        <shortName evidence="8">ACDS CODH subunit alpha</shortName>
    </alternativeName>
</protein>
<dbReference type="PROSITE" id="PS51379">
    <property type="entry name" value="4FE4S_FER_2"/>
    <property type="match status" value="2"/>
</dbReference>
<feature type="binding site" evidence="8">
    <location>
        <position position="546"/>
    </location>
    <ligand>
        <name>[Ni-4Fe-4S] cluster</name>
        <dbReference type="ChEBI" id="CHEBI:47739"/>
    </ligand>
</feature>
<gene>
    <name evidence="8 10" type="primary">cdhA</name>
    <name evidence="10" type="ORF">DKIIFCLB_00019</name>
</gene>
<feature type="binding site" evidence="8">
    <location>
        <position position="581"/>
    </location>
    <ligand>
        <name>[Ni-4Fe-4S] cluster</name>
        <dbReference type="ChEBI" id="CHEBI:47739"/>
    </ligand>
</feature>
<dbReference type="Gene3D" id="3.40.50.2030">
    <property type="match status" value="2"/>
</dbReference>